<evidence type="ECO:0000313" key="3">
    <source>
        <dbReference type="Proteomes" id="UP001412067"/>
    </source>
</evidence>
<evidence type="ECO:0000313" key="2">
    <source>
        <dbReference type="EMBL" id="KAK8971475.1"/>
    </source>
</evidence>
<dbReference type="EMBL" id="JBBWWR010000001">
    <property type="protein sequence ID" value="KAK8971475.1"/>
    <property type="molecule type" value="Genomic_DNA"/>
</dbReference>
<sequence>MFWANPVAWSIYGLMASQLGELENMVEIPGEVSLDVKAFLKEKLGYQHDFLGFVALAHIGFVLLFTFVFGYSIKYLNFQKR</sequence>
<dbReference type="Proteomes" id="UP001412067">
    <property type="component" value="Unassembled WGS sequence"/>
</dbReference>
<reference evidence="2 3" key="1">
    <citation type="journal article" date="2022" name="Nat. Plants">
        <title>Genomes of leafy and leafless Platanthera orchids illuminate the evolution of mycoheterotrophy.</title>
        <authorList>
            <person name="Li M.H."/>
            <person name="Liu K.W."/>
            <person name="Li Z."/>
            <person name="Lu H.C."/>
            <person name="Ye Q.L."/>
            <person name="Zhang D."/>
            <person name="Wang J.Y."/>
            <person name="Li Y.F."/>
            <person name="Zhong Z.M."/>
            <person name="Liu X."/>
            <person name="Yu X."/>
            <person name="Liu D.K."/>
            <person name="Tu X.D."/>
            <person name="Liu B."/>
            <person name="Hao Y."/>
            <person name="Liao X.Y."/>
            <person name="Jiang Y.T."/>
            <person name="Sun W.H."/>
            <person name="Chen J."/>
            <person name="Chen Y.Q."/>
            <person name="Ai Y."/>
            <person name="Zhai J.W."/>
            <person name="Wu S.S."/>
            <person name="Zhou Z."/>
            <person name="Hsiao Y.Y."/>
            <person name="Wu W.L."/>
            <person name="Chen Y.Y."/>
            <person name="Lin Y.F."/>
            <person name="Hsu J.L."/>
            <person name="Li C.Y."/>
            <person name="Wang Z.W."/>
            <person name="Zhao X."/>
            <person name="Zhong W.Y."/>
            <person name="Ma X.K."/>
            <person name="Ma L."/>
            <person name="Huang J."/>
            <person name="Chen G.Z."/>
            <person name="Huang M.Z."/>
            <person name="Huang L."/>
            <person name="Peng D.H."/>
            <person name="Luo Y.B."/>
            <person name="Zou S.Q."/>
            <person name="Chen S.P."/>
            <person name="Lan S."/>
            <person name="Tsai W.C."/>
            <person name="Van de Peer Y."/>
            <person name="Liu Z.J."/>
        </authorList>
    </citation>
    <scope>NUCLEOTIDE SEQUENCE [LARGE SCALE GENOMIC DNA]</scope>
    <source>
        <strain evidence="2">Lor288</strain>
    </source>
</reference>
<keyword evidence="3" id="KW-1185">Reference proteome</keyword>
<keyword evidence="1" id="KW-0472">Membrane</keyword>
<organism evidence="2 3">
    <name type="scientific">Platanthera guangdongensis</name>
    <dbReference type="NCBI Taxonomy" id="2320717"/>
    <lineage>
        <taxon>Eukaryota</taxon>
        <taxon>Viridiplantae</taxon>
        <taxon>Streptophyta</taxon>
        <taxon>Embryophyta</taxon>
        <taxon>Tracheophyta</taxon>
        <taxon>Spermatophyta</taxon>
        <taxon>Magnoliopsida</taxon>
        <taxon>Liliopsida</taxon>
        <taxon>Asparagales</taxon>
        <taxon>Orchidaceae</taxon>
        <taxon>Orchidoideae</taxon>
        <taxon>Orchideae</taxon>
        <taxon>Orchidinae</taxon>
        <taxon>Platanthera</taxon>
    </lineage>
</organism>
<gene>
    <name evidence="2" type="primary">PDR5</name>
    <name evidence="2" type="ORF">KSP40_PGU011671</name>
</gene>
<comment type="caution">
    <text evidence="2">The sequence shown here is derived from an EMBL/GenBank/DDBJ whole genome shotgun (WGS) entry which is preliminary data.</text>
</comment>
<dbReference type="PANTHER" id="PTHR48040">
    <property type="entry name" value="PLEIOTROPIC DRUG RESISTANCE PROTEIN 1-LIKE ISOFORM X1"/>
    <property type="match status" value="1"/>
</dbReference>
<keyword evidence="1" id="KW-0812">Transmembrane</keyword>
<keyword evidence="1" id="KW-1133">Transmembrane helix</keyword>
<proteinExistence type="predicted"/>
<evidence type="ECO:0000256" key="1">
    <source>
        <dbReference type="SAM" id="Phobius"/>
    </source>
</evidence>
<accession>A0ABR2N5V7</accession>
<feature type="transmembrane region" description="Helical" evidence="1">
    <location>
        <begin position="50"/>
        <end position="73"/>
    </location>
</feature>
<dbReference type="PANTHER" id="PTHR48040:SF52">
    <property type="entry name" value="ABC-2 TYPE TRANSPORTER TRANSMEMBRANE DOMAIN-CONTAINING PROTEIN"/>
    <property type="match status" value="1"/>
</dbReference>
<protein>
    <submittedName>
        <fullName evidence="2">Pleiotropic drug resistance protein 5</fullName>
    </submittedName>
</protein>
<name>A0ABR2N5V7_9ASPA</name>